<protein>
    <submittedName>
        <fullName evidence="1">Uncharacterized protein</fullName>
    </submittedName>
</protein>
<proteinExistence type="predicted"/>
<gene>
    <name evidence="1" type="ORF">CH333_08535</name>
</gene>
<organism evidence="1 2">
    <name type="scientific">candidate division WOR-3 bacterium JGI_Cruoil_03_44_89</name>
    <dbReference type="NCBI Taxonomy" id="1973748"/>
    <lineage>
        <taxon>Bacteria</taxon>
        <taxon>Bacteria division WOR-3</taxon>
    </lineage>
</organism>
<sequence length="369" mass="40807">MIPIGLILVFGLMMTGCKKEGVTDEGEPQVELTIALPDPAQQPLWNDVDVLVLTVTGQDKWVIADTLNIVAGDTIAVFTLDVPPGDNRLFTLDAMDTLWVVLFWGRLETDIEEGQTYDFDIDLEPAGAAAATHIKIFRDGLPWTSSAMDTMLQREGFTPGPGENQYEIFPSDSFASVPLEVGVDMVIIVNDQNQTFYNNYAASQAKFNNFVYSGGTIFWEACDRGWAYGSILDAGITFPGGVSVDSTYIYDNYNLVYNPYYELVAGLPDTLYGTYSSHETFTGYPLGTQTFTVNMTEGKPTLILYHYGVGWVMITGQPLEYCYDRLPSQTTGELLPRVVRFFLGKPPVPPKGYYYQGLGISGRKSSGEM</sequence>
<reference evidence="1 2" key="1">
    <citation type="submission" date="2017-07" db="EMBL/GenBank/DDBJ databases">
        <title>Recovery of genomes from metagenomes via a dereplication, aggregation, and scoring strategy.</title>
        <authorList>
            <person name="Sieber C.M."/>
            <person name="Probst A.J."/>
            <person name="Sharrar A."/>
            <person name="Thomas B.C."/>
            <person name="Hess M."/>
            <person name="Tringe S.G."/>
            <person name="Banfield J.F."/>
        </authorList>
    </citation>
    <scope>NUCLEOTIDE SEQUENCE [LARGE SCALE GENOMIC DNA]</scope>
    <source>
        <strain evidence="1">JGI_Cruoil_03_44_89</strain>
    </source>
</reference>
<accession>A0A235BQD4</accession>
<dbReference type="EMBL" id="NOZQ01000197">
    <property type="protein sequence ID" value="OYD14229.1"/>
    <property type="molecule type" value="Genomic_DNA"/>
</dbReference>
<evidence type="ECO:0000313" key="1">
    <source>
        <dbReference type="EMBL" id="OYD14229.1"/>
    </source>
</evidence>
<dbReference type="AlphaFoldDB" id="A0A235BQD4"/>
<dbReference type="Proteomes" id="UP000215215">
    <property type="component" value="Unassembled WGS sequence"/>
</dbReference>
<name>A0A235BQD4_UNCW3</name>
<evidence type="ECO:0000313" key="2">
    <source>
        <dbReference type="Proteomes" id="UP000215215"/>
    </source>
</evidence>
<comment type="caution">
    <text evidence="1">The sequence shown here is derived from an EMBL/GenBank/DDBJ whole genome shotgun (WGS) entry which is preliminary data.</text>
</comment>